<dbReference type="OrthoDB" id="414982at2759"/>
<dbReference type="AlphaFoldDB" id="A0A6S7JYJ7"/>
<dbReference type="EMBL" id="CACRXK020022567">
    <property type="protein sequence ID" value="CAB4036937.1"/>
    <property type="molecule type" value="Genomic_DNA"/>
</dbReference>
<evidence type="ECO:0000313" key="2">
    <source>
        <dbReference type="Proteomes" id="UP001152795"/>
    </source>
</evidence>
<comment type="caution">
    <text evidence="1">The sequence shown here is derived from an EMBL/GenBank/DDBJ whole genome shotgun (WGS) entry which is preliminary data.</text>
</comment>
<dbReference type="InterPro" id="IPR043502">
    <property type="entry name" value="DNA/RNA_pol_sf"/>
</dbReference>
<reference evidence="1" key="1">
    <citation type="submission" date="2020-04" db="EMBL/GenBank/DDBJ databases">
        <authorList>
            <person name="Alioto T."/>
            <person name="Alioto T."/>
            <person name="Gomez Garrido J."/>
        </authorList>
    </citation>
    <scope>NUCLEOTIDE SEQUENCE</scope>
    <source>
        <strain evidence="1">A484AB</strain>
    </source>
</reference>
<proteinExistence type="predicted"/>
<name>A0A6S7JYJ7_PARCT</name>
<dbReference type="SUPFAM" id="SSF56672">
    <property type="entry name" value="DNA/RNA polymerases"/>
    <property type="match status" value="1"/>
</dbReference>
<accession>A0A6S7JYJ7</accession>
<dbReference type="PANTHER" id="PTHR31511">
    <property type="entry name" value="PROTEIN CBG23764"/>
    <property type="match status" value="1"/>
</dbReference>
<organism evidence="1 2">
    <name type="scientific">Paramuricea clavata</name>
    <name type="common">Red gorgonian</name>
    <name type="synonym">Violescent sea-whip</name>
    <dbReference type="NCBI Taxonomy" id="317549"/>
    <lineage>
        <taxon>Eukaryota</taxon>
        <taxon>Metazoa</taxon>
        <taxon>Cnidaria</taxon>
        <taxon>Anthozoa</taxon>
        <taxon>Octocorallia</taxon>
        <taxon>Malacalcyonacea</taxon>
        <taxon>Plexauridae</taxon>
        <taxon>Paramuricea</taxon>
    </lineage>
</organism>
<dbReference type="PANTHER" id="PTHR31511:SF12">
    <property type="entry name" value="RHO TERMINATION FACTOR N-TERMINAL DOMAIN-CONTAINING PROTEIN"/>
    <property type="match status" value="1"/>
</dbReference>
<dbReference type="Proteomes" id="UP001152795">
    <property type="component" value="Unassembled WGS sequence"/>
</dbReference>
<keyword evidence="2" id="KW-1185">Reference proteome</keyword>
<gene>
    <name evidence="1" type="ORF">PACLA_8A065283</name>
</gene>
<sequence>MPEPGARVEFKNYMNTLFAPFVIYGDLECILVPTEVKAGKNTRIIQKHKVIKYGYKRICRENSFLTGEYQTYTGEDAISKLLTNLKKEQKDCNKLARQFFNKNGEMEDEDILHYREQTNCYICHKLIGIKDKSPYFHRINLNYLGAAHEKCKFKSFKIPIVFHNLRGYDSHPIIIEACNQKIEPNVIATNLQKYLSFSFGQQLIFIDSFQFMSTSLEKLVSNLKGKTSIDELHTKFPITVKRFSGEALYLVTQKGVFPYDYFDSPQKLDETSLPPKEAFYSTLYKSHISDNDYQRALKVWDHFKMKTFRDYLDLYQETDVLLLADTFENFRSTSHNTYGLDPANYISNPSLTWDAMLKDRDEKGWISHKYGKSNNKFTKDYNPEEESTFIKDWDMNNLYGWCMSQYLPSGNFKWEEDLESLNYKDFLGDSPRGLVLEVDLEYPSELHNLHKDYPLAPHKMKVSEDMISPYNKKIRDKLGLSTSEVEKLLTTLYDKKEYVLHVRNLDYYLSLGMKLTKIHRAISFDQ</sequence>
<protein>
    <submittedName>
        <fullName evidence="1">Uncharacterized protein</fullName>
    </submittedName>
</protein>
<evidence type="ECO:0000313" key="1">
    <source>
        <dbReference type="EMBL" id="CAB4036937.1"/>
    </source>
</evidence>